<dbReference type="Proteomes" id="UP000053201">
    <property type="component" value="Unassembled WGS sequence"/>
</dbReference>
<keyword evidence="1" id="KW-0472">Membrane</keyword>
<dbReference type="GeneID" id="27689751"/>
<name>A0A0L0HAJ7_SPIPD</name>
<reference evidence="2 3" key="1">
    <citation type="submission" date="2009-08" db="EMBL/GenBank/DDBJ databases">
        <title>The Genome Sequence of Spizellomyces punctatus strain DAOM BR117.</title>
        <authorList>
            <consortium name="The Broad Institute Genome Sequencing Platform"/>
            <person name="Russ C."/>
            <person name="Cuomo C."/>
            <person name="Shea T."/>
            <person name="Young S.K."/>
            <person name="Zeng Q."/>
            <person name="Koehrsen M."/>
            <person name="Haas B."/>
            <person name="Borodovsky M."/>
            <person name="Guigo R."/>
            <person name="Alvarado L."/>
            <person name="Berlin A."/>
            <person name="Bochicchio J."/>
            <person name="Borenstein D."/>
            <person name="Chapman S."/>
            <person name="Chen Z."/>
            <person name="Engels R."/>
            <person name="Freedman E."/>
            <person name="Gellesch M."/>
            <person name="Goldberg J."/>
            <person name="Griggs A."/>
            <person name="Gujja S."/>
            <person name="Heiman D."/>
            <person name="Hepburn T."/>
            <person name="Howarth C."/>
            <person name="Jen D."/>
            <person name="Larson L."/>
            <person name="Lewis B."/>
            <person name="Mehta T."/>
            <person name="Park D."/>
            <person name="Pearson M."/>
            <person name="Roberts A."/>
            <person name="Saif S."/>
            <person name="Shenoy N."/>
            <person name="Sisk P."/>
            <person name="Stolte C."/>
            <person name="Sykes S."/>
            <person name="Thomson T."/>
            <person name="Walk T."/>
            <person name="White J."/>
            <person name="Yandava C."/>
            <person name="Burger G."/>
            <person name="Gray M.W."/>
            <person name="Holland P.W.H."/>
            <person name="King N."/>
            <person name="Lang F.B.F."/>
            <person name="Roger A.J."/>
            <person name="Ruiz-Trillo I."/>
            <person name="Lander E."/>
            <person name="Nusbaum C."/>
        </authorList>
    </citation>
    <scope>NUCLEOTIDE SEQUENCE [LARGE SCALE GENOMIC DNA]</scope>
    <source>
        <strain evidence="2 3">DAOM BR117</strain>
    </source>
</reference>
<evidence type="ECO:0000313" key="3">
    <source>
        <dbReference type="Proteomes" id="UP000053201"/>
    </source>
</evidence>
<proteinExistence type="predicted"/>
<keyword evidence="3" id="KW-1185">Reference proteome</keyword>
<evidence type="ECO:0000256" key="1">
    <source>
        <dbReference type="SAM" id="Phobius"/>
    </source>
</evidence>
<keyword evidence="1" id="KW-1133">Transmembrane helix</keyword>
<gene>
    <name evidence="2" type="ORF">SPPG_06450</name>
</gene>
<dbReference type="RefSeq" id="XP_016606071.1">
    <property type="nucleotide sequence ID" value="XM_016754655.1"/>
</dbReference>
<dbReference type="InParanoid" id="A0A0L0HAJ7"/>
<organism evidence="2 3">
    <name type="scientific">Spizellomyces punctatus (strain DAOM BR117)</name>
    <dbReference type="NCBI Taxonomy" id="645134"/>
    <lineage>
        <taxon>Eukaryota</taxon>
        <taxon>Fungi</taxon>
        <taxon>Fungi incertae sedis</taxon>
        <taxon>Chytridiomycota</taxon>
        <taxon>Chytridiomycota incertae sedis</taxon>
        <taxon>Chytridiomycetes</taxon>
        <taxon>Spizellomycetales</taxon>
        <taxon>Spizellomycetaceae</taxon>
        <taxon>Spizellomyces</taxon>
    </lineage>
</organism>
<feature type="transmembrane region" description="Helical" evidence="1">
    <location>
        <begin position="137"/>
        <end position="159"/>
    </location>
</feature>
<evidence type="ECO:0000313" key="2">
    <source>
        <dbReference type="EMBL" id="KNC98031.1"/>
    </source>
</evidence>
<accession>A0A0L0HAJ7</accession>
<feature type="transmembrane region" description="Helical" evidence="1">
    <location>
        <begin position="171"/>
        <end position="189"/>
    </location>
</feature>
<dbReference type="VEuPathDB" id="FungiDB:SPPG_06450"/>
<keyword evidence="1" id="KW-0812">Transmembrane</keyword>
<protein>
    <submittedName>
        <fullName evidence="2">Uncharacterized protein</fullName>
    </submittedName>
</protein>
<dbReference type="EMBL" id="KQ257461">
    <property type="protein sequence ID" value="KNC98031.1"/>
    <property type="molecule type" value="Genomic_DNA"/>
</dbReference>
<dbReference type="AlphaFoldDB" id="A0A0L0HAJ7"/>
<feature type="transmembrane region" description="Helical" evidence="1">
    <location>
        <begin position="201"/>
        <end position="221"/>
    </location>
</feature>
<sequence>MGKRLPPEILHHIVYWADGSVRKKMLFCKAFNHSVLAFQYAEASLHILESDLSKLFDMGHFLRTSLSPIQVQHLVRANIYCHRFQREKQLHDKTGFLVPRSKYSYNVEGRSIVVAVYVSRDDSHDLFVTKARIYRDYFVSVLIPLCLTGAQFGLGLYQTTWTKKAITDSKLSFGANLFFTIGAVASLALKIGGLWRARGPLAPALLSFVIGFVPVSLLFYFCSKS</sequence>